<comment type="caution">
    <text evidence="1">The sequence shown here is derived from an EMBL/GenBank/DDBJ whole genome shotgun (WGS) entry which is preliminary data.</text>
</comment>
<dbReference type="RefSeq" id="WP_168109385.1">
    <property type="nucleotide sequence ID" value="NZ_VTOX01000009.1"/>
</dbReference>
<sequence>MSTIVEFQRRPSALAYMTGALHRAAPPDRVAALPPLRFVWHGMRIERDEVARFATLTGLAASGRVPVLYLHTVGFRLLMALLTHRDWPLPIWRALQVRNHLVQHRPVMVGEVLELETRAAGHRVLDKGIEVDLRTTARLQDRTAWESIATFYYRGRFGEAGAASPLARAPATGEQELARWRTADGVGLRFGRLTGDYNGIHLWTPYARLSGFRRAFHHPQLVLGQSLARLPALDPDAPQRLDAWLKGPVFYGSEVVLRGTPAPGATVFGLFADGDPRPAIVGRWSGAAEDIAQDAGLAAGAAPLPKAQVATV</sequence>
<dbReference type="PANTHER" id="PTHR43841:SF1">
    <property type="entry name" value="3-HYDROXYACYL-THIOESTER DEHYDRATASE X"/>
    <property type="match status" value="1"/>
</dbReference>
<dbReference type="Proteomes" id="UP000521868">
    <property type="component" value="Unassembled WGS sequence"/>
</dbReference>
<dbReference type="Gene3D" id="3.10.129.10">
    <property type="entry name" value="Hotdog Thioesterase"/>
    <property type="match status" value="1"/>
</dbReference>
<protein>
    <submittedName>
        <fullName evidence="1">Acyl dehydratase</fullName>
    </submittedName>
</protein>
<dbReference type="AlphaFoldDB" id="A0A7X6DJE3"/>
<dbReference type="SUPFAM" id="SSF54637">
    <property type="entry name" value="Thioesterase/thiol ester dehydrase-isomerase"/>
    <property type="match status" value="2"/>
</dbReference>
<evidence type="ECO:0000313" key="1">
    <source>
        <dbReference type="EMBL" id="NKE68263.1"/>
    </source>
</evidence>
<dbReference type="EMBL" id="VTOX01000009">
    <property type="protein sequence ID" value="NKE68263.1"/>
    <property type="molecule type" value="Genomic_DNA"/>
</dbReference>
<reference evidence="1 2" key="1">
    <citation type="journal article" date="2020" name="Nature">
        <title>Bacterial chemolithoautotrophy via manganese oxidation.</title>
        <authorList>
            <person name="Yu H."/>
            <person name="Leadbetter J.R."/>
        </authorList>
    </citation>
    <scope>NUCLEOTIDE SEQUENCE [LARGE SCALE GENOMIC DNA]</scope>
    <source>
        <strain evidence="1 2">RBP-1</strain>
    </source>
</reference>
<keyword evidence="2" id="KW-1185">Reference proteome</keyword>
<proteinExistence type="predicted"/>
<organism evidence="1 2">
    <name type="scientific">Ramlibacter lithotrophicus</name>
    <dbReference type="NCBI Taxonomy" id="2606681"/>
    <lineage>
        <taxon>Bacteria</taxon>
        <taxon>Pseudomonadati</taxon>
        <taxon>Pseudomonadota</taxon>
        <taxon>Betaproteobacteria</taxon>
        <taxon>Burkholderiales</taxon>
        <taxon>Comamonadaceae</taxon>
        <taxon>Ramlibacter</taxon>
    </lineage>
</organism>
<dbReference type="InterPro" id="IPR029069">
    <property type="entry name" value="HotDog_dom_sf"/>
</dbReference>
<dbReference type="PANTHER" id="PTHR43841">
    <property type="entry name" value="3-HYDROXYACYL-THIOESTER DEHYDRATASE HTDX-RELATED"/>
    <property type="match status" value="1"/>
</dbReference>
<accession>A0A7X6DJE3</accession>
<evidence type="ECO:0000313" key="2">
    <source>
        <dbReference type="Proteomes" id="UP000521868"/>
    </source>
</evidence>
<name>A0A7X6DJE3_9BURK</name>
<gene>
    <name evidence="1" type="ORF">RAMLITH_20810</name>
</gene>